<reference evidence="1 2" key="1">
    <citation type="submission" date="2018-10" db="EMBL/GenBank/DDBJ databases">
        <title>Genomic Encyclopedia of Type Strains, Phase IV (KMG-IV): sequencing the most valuable type-strain genomes for metagenomic binning, comparative biology and taxonomic classification.</title>
        <authorList>
            <person name="Goeker M."/>
        </authorList>
    </citation>
    <scope>NUCLEOTIDE SEQUENCE [LARGE SCALE GENOMIC DNA]</scope>
    <source>
        <strain evidence="1 2">DSM 4734</strain>
    </source>
</reference>
<gene>
    <name evidence="1" type="ORF">C7435_2523</name>
</gene>
<dbReference type="AlphaFoldDB" id="A0A495D4E5"/>
<comment type="caution">
    <text evidence="1">The sequence shown here is derived from an EMBL/GenBank/DDBJ whole genome shotgun (WGS) entry which is preliminary data.</text>
</comment>
<dbReference type="RefSeq" id="WP_121211913.1">
    <property type="nucleotide sequence ID" value="NZ_RBIM01000006.1"/>
</dbReference>
<name>A0A495D4E5_9PROT</name>
<sequence>MATKTTKAPKAAASAVADRRPFKAVLLRDVAGIGVHGAIVQFDAAMVSEAGLKAGTDYRKATSRDLCIAGQG</sequence>
<evidence type="ECO:0000313" key="2">
    <source>
        <dbReference type="Proteomes" id="UP000273675"/>
    </source>
</evidence>
<evidence type="ECO:0000313" key="1">
    <source>
        <dbReference type="EMBL" id="RKQ95421.1"/>
    </source>
</evidence>
<dbReference type="Proteomes" id="UP000273675">
    <property type="component" value="Unassembled WGS sequence"/>
</dbReference>
<proteinExistence type="predicted"/>
<organism evidence="1 2">
    <name type="scientific">Maricaulis maris</name>
    <dbReference type="NCBI Taxonomy" id="74318"/>
    <lineage>
        <taxon>Bacteria</taxon>
        <taxon>Pseudomonadati</taxon>
        <taxon>Pseudomonadota</taxon>
        <taxon>Alphaproteobacteria</taxon>
        <taxon>Maricaulales</taxon>
        <taxon>Maricaulaceae</taxon>
        <taxon>Maricaulis</taxon>
    </lineage>
</organism>
<accession>A0A495D4E5</accession>
<protein>
    <submittedName>
        <fullName evidence="1">Uncharacterized protein</fullName>
    </submittedName>
</protein>
<dbReference type="EMBL" id="RBIM01000006">
    <property type="protein sequence ID" value="RKQ95421.1"/>
    <property type="molecule type" value="Genomic_DNA"/>
</dbReference>